<reference evidence="1" key="1">
    <citation type="journal article" date="2015" name="Nature">
        <title>Complex archaea that bridge the gap between prokaryotes and eukaryotes.</title>
        <authorList>
            <person name="Spang A."/>
            <person name="Saw J.H."/>
            <person name="Jorgensen S.L."/>
            <person name="Zaremba-Niedzwiedzka K."/>
            <person name="Martijn J."/>
            <person name="Lind A.E."/>
            <person name="van Eijk R."/>
            <person name="Schleper C."/>
            <person name="Guy L."/>
            <person name="Ettema T.J."/>
        </authorList>
    </citation>
    <scope>NUCLEOTIDE SEQUENCE</scope>
</reference>
<protein>
    <submittedName>
        <fullName evidence="1">Uncharacterized protein</fullName>
    </submittedName>
</protein>
<name>A0A0F9I6Y7_9ZZZZ</name>
<accession>A0A0F9I6Y7</accession>
<comment type="caution">
    <text evidence="1">The sequence shown here is derived from an EMBL/GenBank/DDBJ whole genome shotgun (WGS) entry which is preliminary data.</text>
</comment>
<proteinExistence type="predicted"/>
<evidence type="ECO:0000313" key="1">
    <source>
        <dbReference type="EMBL" id="KKM23277.1"/>
    </source>
</evidence>
<dbReference type="AlphaFoldDB" id="A0A0F9I6Y7"/>
<gene>
    <name evidence="1" type="ORF">LCGC14_1616790</name>
</gene>
<sequence>MNYLWLFAVLGIVFFLSGCVAVDKSIDVNINLNNVECGKEVCGTWPVWVWIDYSTESEQDVSPNTTTKLK</sequence>
<organism evidence="1">
    <name type="scientific">marine sediment metagenome</name>
    <dbReference type="NCBI Taxonomy" id="412755"/>
    <lineage>
        <taxon>unclassified sequences</taxon>
        <taxon>metagenomes</taxon>
        <taxon>ecological metagenomes</taxon>
    </lineage>
</organism>
<dbReference type="EMBL" id="LAZR01013157">
    <property type="protein sequence ID" value="KKM23277.1"/>
    <property type="molecule type" value="Genomic_DNA"/>
</dbReference>